<dbReference type="GO" id="GO:0016491">
    <property type="term" value="F:oxidoreductase activity"/>
    <property type="evidence" value="ECO:0007669"/>
    <property type="project" value="UniProtKB-KW"/>
</dbReference>
<dbReference type="SUPFAM" id="SSF51735">
    <property type="entry name" value="NAD(P)-binding Rossmann-fold domains"/>
    <property type="match status" value="1"/>
</dbReference>
<evidence type="ECO:0000313" key="6">
    <source>
        <dbReference type="EMBL" id="KAL3771434.1"/>
    </source>
</evidence>
<dbReference type="PRINTS" id="PR00081">
    <property type="entry name" value="GDHRDH"/>
</dbReference>
<feature type="signal peptide" evidence="5">
    <location>
        <begin position="1"/>
        <end position="17"/>
    </location>
</feature>
<sequence length="311" mass="33788">MLAITFILLALPTFTLSFSTSAKKIALITGGNKGIGKEIARRIGTEPDFTAIIASRNVDLARAAADELIADGQTEGCECDVIALPVPLDLLEPKSISNAVDFVEKEYGVVDVLVNNAAICFNDPTLYGKVDHTPFEKQAGITIQTNYFGTLQVTQSCMPLLKKSASPRIINIASAAGRLTILRSQSLVDTFTSDTLTIPHLSDLMKQFVSDVEDGSHSTKGWPNTCYGVSKLGIIAMTRILARENPNMMINSVDPGYCKTDQNNNQGVVDPVDGAYTPYLLALMDQGEEEDDEVVSGLHFYEEAEIPWSYQ</sequence>
<comment type="similarity">
    <text evidence="1 4">Belongs to the short-chain dehydrogenases/reductases (SDR) family.</text>
</comment>
<proteinExistence type="inferred from homology"/>
<keyword evidence="7" id="KW-1185">Reference proteome</keyword>
<dbReference type="PANTHER" id="PTHR43963">
    <property type="entry name" value="CARBONYL REDUCTASE 1-RELATED"/>
    <property type="match status" value="1"/>
</dbReference>
<feature type="chain" id="PRO_5044814606" evidence="5">
    <location>
        <begin position="18"/>
        <end position="311"/>
    </location>
</feature>
<dbReference type="InterPro" id="IPR020904">
    <property type="entry name" value="Sc_DH/Rdtase_CS"/>
</dbReference>
<keyword evidence="5" id="KW-0732">Signal</keyword>
<evidence type="ECO:0000313" key="7">
    <source>
        <dbReference type="Proteomes" id="UP001530400"/>
    </source>
</evidence>
<dbReference type="Proteomes" id="UP001530400">
    <property type="component" value="Unassembled WGS sequence"/>
</dbReference>
<dbReference type="AlphaFoldDB" id="A0ABD3N718"/>
<dbReference type="PANTHER" id="PTHR43963:SF6">
    <property type="entry name" value="CHAIN DEHYDROGENASE FAMILY PROTEIN, PUTATIVE (AFU_ORTHOLOGUE AFUA_3G15350)-RELATED"/>
    <property type="match status" value="1"/>
</dbReference>
<protein>
    <submittedName>
        <fullName evidence="6">Uncharacterized protein</fullName>
    </submittedName>
</protein>
<dbReference type="Pfam" id="PF00106">
    <property type="entry name" value="adh_short"/>
    <property type="match status" value="1"/>
</dbReference>
<accession>A0ABD3N718</accession>
<evidence type="ECO:0000256" key="4">
    <source>
        <dbReference type="RuleBase" id="RU000363"/>
    </source>
</evidence>
<keyword evidence="2" id="KW-0521">NADP</keyword>
<comment type="caution">
    <text evidence="6">The sequence shown here is derived from an EMBL/GenBank/DDBJ whole genome shotgun (WGS) entry which is preliminary data.</text>
</comment>
<reference evidence="6 7" key="1">
    <citation type="submission" date="2024-10" db="EMBL/GenBank/DDBJ databases">
        <title>Updated reference genomes for cyclostephanoid diatoms.</title>
        <authorList>
            <person name="Roberts W.R."/>
            <person name="Alverson A.J."/>
        </authorList>
    </citation>
    <scope>NUCLEOTIDE SEQUENCE [LARGE SCALE GENOMIC DNA]</scope>
    <source>
        <strain evidence="6 7">AJA010-31</strain>
    </source>
</reference>
<gene>
    <name evidence="6" type="ORF">ACHAWO_009097</name>
</gene>
<dbReference type="InterPro" id="IPR002347">
    <property type="entry name" value="SDR_fam"/>
</dbReference>
<dbReference type="PRINTS" id="PR00080">
    <property type="entry name" value="SDRFAMILY"/>
</dbReference>
<name>A0ABD3N718_9STRA</name>
<evidence type="ECO:0000256" key="1">
    <source>
        <dbReference type="ARBA" id="ARBA00006484"/>
    </source>
</evidence>
<keyword evidence="3" id="KW-0560">Oxidoreductase</keyword>
<dbReference type="EMBL" id="JALLPJ020001287">
    <property type="protein sequence ID" value="KAL3771434.1"/>
    <property type="molecule type" value="Genomic_DNA"/>
</dbReference>
<dbReference type="InterPro" id="IPR036291">
    <property type="entry name" value="NAD(P)-bd_dom_sf"/>
</dbReference>
<organism evidence="6 7">
    <name type="scientific">Cyclotella atomus</name>
    <dbReference type="NCBI Taxonomy" id="382360"/>
    <lineage>
        <taxon>Eukaryota</taxon>
        <taxon>Sar</taxon>
        <taxon>Stramenopiles</taxon>
        <taxon>Ochrophyta</taxon>
        <taxon>Bacillariophyta</taxon>
        <taxon>Coscinodiscophyceae</taxon>
        <taxon>Thalassiosirophycidae</taxon>
        <taxon>Stephanodiscales</taxon>
        <taxon>Stephanodiscaceae</taxon>
        <taxon>Cyclotella</taxon>
    </lineage>
</organism>
<evidence type="ECO:0000256" key="5">
    <source>
        <dbReference type="SAM" id="SignalP"/>
    </source>
</evidence>
<dbReference type="Gene3D" id="3.40.50.720">
    <property type="entry name" value="NAD(P)-binding Rossmann-like Domain"/>
    <property type="match status" value="1"/>
</dbReference>
<dbReference type="PROSITE" id="PS00061">
    <property type="entry name" value="ADH_SHORT"/>
    <property type="match status" value="1"/>
</dbReference>
<evidence type="ECO:0000256" key="3">
    <source>
        <dbReference type="ARBA" id="ARBA00023002"/>
    </source>
</evidence>
<evidence type="ECO:0000256" key="2">
    <source>
        <dbReference type="ARBA" id="ARBA00022857"/>
    </source>
</evidence>